<comment type="caution">
    <text evidence="5">The sequence shown here is derived from an EMBL/GenBank/DDBJ whole genome shotgun (WGS) entry which is preliminary data.</text>
</comment>
<dbReference type="STRING" id="1302272.FC96_GL001505"/>
<dbReference type="GO" id="GO:0003700">
    <property type="term" value="F:DNA-binding transcription factor activity"/>
    <property type="evidence" value="ECO:0007669"/>
    <property type="project" value="InterPro"/>
</dbReference>
<organism evidence="5 6">
    <name type="scientific">Secundilactobacillus kimchicus JCM 15530</name>
    <dbReference type="NCBI Taxonomy" id="1302272"/>
    <lineage>
        <taxon>Bacteria</taxon>
        <taxon>Bacillati</taxon>
        <taxon>Bacillota</taxon>
        <taxon>Bacilli</taxon>
        <taxon>Lactobacillales</taxon>
        <taxon>Lactobacillaceae</taxon>
        <taxon>Secundilactobacillus</taxon>
    </lineage>
</organism>
<dbReference type="PRINTS" id="PR00778">
    <property type="entry name" value="HTHARSR"/>
</dbReference>
<sequence>MAIFKKGEPAFNMMTDENRQQIIVMLCRGRQMTVNEITDQLKLSRPAVSHHLKLLLDAGLVTVTKKGTERYYTSHMDDALALMKDLVASLEEDIEIGRNKAK</sequence>
<keyword evidence="3" id="KW-0804">Transcription</keyword>
<gene>
    <name evidence="5" type="ORF">FC96_GL001505</name>
</gene>
<dbReference type="Gene3D" id="1.10.10.10">
    <property type="entry name" value="Winged helix-like DNA-binding domain superfamily/Winged helix DNA-binding domain"/>
    <property type="match status" value="1"/>
</dbReference>
<dbReference type="PANTHER" id="PTHR33154:SF18">
    <property type="entry name" value="ARSENICAL RESISTANCE OPERON REPRESSOR"/>
    <property type="match status" value="1"/>
</dbReference>
<dbReference type="SMART" id="SM00418">
    <property type="entry name" value="HTH_ARSR"/>
    <property type="match status" value="1"/>
</dbReference>
<keyword evidence="2" id="KW-0238">DNA-binding</keyword>
<dbReference type="Proteomes" id="UP000050911">
    <property type="component" value="Unassembled WGS sequence"/>
</dbReference>
<dbReference type="PROSITE" id="PS50987">
    <property type="entry name" value="HTH_ARSR_2"/>
    <property type="match status" value="1"/>
</dbReference>
<dbReference type="AlphaFoldDB" id="A0A0R1HV22"/>
<dbReference type="InterPro" id="IPR011991">
    <property type="entry name" value="ArsR-like_HTH"/>
</dbReference>
<keyword evidence="1" id="KW-0805">Transcription regulation</keyword>
<evidence type="ECO:0000256" key="2">
    <source>
        <dbReference type="ARBA" id="ARBA00023125"/>
    </source>
</evidence>
<protein>
    <recommendedName>
        <fullName evidence="4">HTH arsR-type domain-containing protein</fullName>
    </recommendedName>
</protein>
<dbReference type="EMBL" id="AZCX01000003">
    <property type="protein sequence ID" value="KRK48403.1"/>
    <property type="molecule type" value="Genomic_DNA"/>
</dbReference>
<accession>A0A0R1HV22</accession>
<evidence type="ECO:0000256" key="3">
    <source>
        <dbReference type="ARBA" id="ARBA00023163"/>
    </source>
</evidence>
<dbReference type="InterPro" id="IPR001845">
    <property type="entry name" value="HTH_ArsR_DNA-bd_dom"/>
</dbReference>
<feature type="domain" description="HTH arsR-type" evidence="4">
    <location>
        <begin position="1"/>
        <end position="94"/>
    </location>
</feature>
<name>A0A0R1HV22_9LACO</name>
<reference evidence="5 6" key="1">
    <citation type="journal article" date="2015" name="Genome Announc.">
        <title>Expanding the biotechnology potential of lactobacilli through comparative genomics of 213 strains and associated genera.</title>
        <authorList>
            <person name="Sun Z."/>
            <person name="Harris H.M."/>
            <person name="McCann A."/>
            <person name="Guo C."/>
            <person name="Argimon S."/>
            <person name="Zhang W."/>
            <person name="Yang X."/>
            <person name="Jeffery I.B."/>
            <person name="Cooney J.C."/>
            <person name="Kagawa T.F."/>
            <person name="Liu W."/>
            <person name="Song Y."/>
            <person name="Salvetti E."/>
            <person name="Wrobel A."/>
            <person name="Rasinkangas P."/>
            <person name="Parkhill J."/>
            <person name="Rea M.C."/>
            <person name="O'Sullivan O."/>
            <person name="Ritari J."/>
            <person name="Douillard F.P."/>
            <person name="Paul Ross R."/>
            <person name="Yang R."/>
            <person name="Briner A.E."/>
            <person name="Felis G.E."/>
            <person name="de Vos W.M."/>
            <person name="Barrangou R."/>
            <person name="Klaenhammer T.R."/>
            <person name="Caufield P.W."/>
            <person name="Cui Y."/>
            <person name="Zhang H."/>
            <person name="O'Toole P.W."/>
        </authorList>
    </citation>
    <scope>NUCLEOTIDE SEQUENCE [LARGE SCALE GENOMIC DNA]</scope>
    <source>
        <strain evidence="5 6">JCM 15530</strain>
    </source>
</reference>
<dbReference type="CDD" id="cd00090">
    <property type="entry name" value="HTH_ARSR"/>
    <property type="match status" value="1"/>
</dbReference>
<dbReference type="SUPFAM" id="SSF46785">
    <property type="entry name" value="Winged helix' DNA-binding domain"/>
    <property type="match status" value="1"/>
</dbReference>
<dbReference type="InterPro" id="IPR036388">
    <property type="entry name" value="WH-like_DNA-bd_sf"/>
</dbReference>
<dbReference type="InterPro" id="IPR036390">
    <property type="entry name" value="WH_DNA-bd_sf"/>
</dbReference>
<dbReference type="PATRIC" id="fig|1302272.5.peg.1522"/>
<dbReference type="InterPro" id="IPR051081">
    <property type="entry name" value="HTH_MetalResp_TranReg"/>
</dbReference>
<evidence type="ECO:0000256" key="1">
    <source>
        <dbReference type="ARBA" id="ARBA00023015"/>
    </source>
</evidence>
<evidence type="ECO:0000313" key="5">
    <source>
        <dbReference type="EMBL" id="KRK48403.1"/>
    </source>
</evidence>
<dbReference type="NCBIfam" id="NF033788">
    <property type="entry name" value="HTH_metalloreg"/>
    <property type="match status" value="1"/>
</dbReference>
<keyword evidence="6" id="KW-1185">Reference proteome</keyword>
<dbReference type="GO" id="GO:0003677">
    <property type="term" value="F:DNA binding"/>
    <property type="evidence" value="ECO:0007669"/>
    <property type="project" value="UniProtKB-KW"/>
</dbReference>
<dbReference type="PANTHER" id="PTHR33154">
    <property type="entry name" value="TRANSCRIPTIONAL REGULATOR, ARSR FAMILY"/>
    <property type="match status" value="1"/>
</dbReference>
<evidence type="ECO:0000313" key="6">
    <source>
        <dbReference type="Proteomes" id="UP000050911"/>
    </source>
</evidence>
<dbReference type="Pfam" id="PF01022">
    <property type="entry name" value="HTH_5"/>
    <property type="match status" value="1"/>
</dbReference>
<evidence type="ECO:0000259" key="4">
    <source>
        <dbReference type="PROSITE" id="PS50987"/>
    </source>
</evidence>
<proteinExistence type="predicted"/>